<dbReference type="Gene3D" id="3.20.20.150">
    <property type="entry name" value="Divalent-metal-dependent TIM barrel enzymes"/>
    <property type="match status" value="1"/>
</dbReference>
<evidence type="ECO:0000313" key="1">
    <source>
        <dbReference type="EMBL" id="GBR74203.1"/>
    </source>
</evidence>
<organism evidence="1 2">
    <name type="scientific">Termititenax aidoneus</name>
    <dbReference type="NCBI Taxonomy" id="2218524"/>
    <lineage>
        <taxon>Bacteria</taxon>
        <taxon>Bacillati</taxon>
        <taxon>Candidatus Margulisiibacteriota</taxon>
        <taxon>Candidatus Termititenacia</taxon>
        <taxon>Candidatus Termititenacales</taxon>
        <taxon>Candidatus Termititenacaceae</taxon>
        <taxon>Candidatus Termititenax</taxon>
    </lineage>
</organism>
<name>A0A388TBP6_TERA1</name>
<dbReference type="EMBL" id="BGZN01000034">
    <property type="protein sequence ID" value="GBR74203.1"/>
    <property type="molecule type" value="Genomic_DNA"/>
</dbReference>
<dbReference type="AlphaFoldDB" id="A0A388TBP6"/>
<protein>
    <recommendedName>
        <fullName evidence="3">Xylose isomerase-like TIM barrel domain-containing protein</fullName>
    </recommendedName>
</protein>
<comment type="caution">
    <text evidence="1">The sequence shown here is derived from an EMBL/GenBank/DDBJ whole genome shotgun (WGS) entry which is preliminary data.</text>
</comment>
<reference evidence="1 2" key="1">
    <citation type="journal article" date="2019" name="ISME J.">
        <title>Genome analyses of uncultured TG2/ZB3 bacteria in 'Margulisbacteria' specifically attached to ectosymbiotic spirochetes of protists in the termite gut.</title>
        <authorList>
            <person name="Utami Y.D."/>
            <person name="Kuwahara H."/>
            <person name="Igai K."/>
            <person name="Murakami T."/>
            <person name="Sugaya K."/>
            <person name="Morikawa T."/>
            <person name="Nagura Y."/>
            <person name="Yuki M."/>
            <person name="Deevong P."/>
            <person name="Inoue T."/>
            <person name="Kihara K."/>
            <person name="Lo N."/>
            <person name="Yamada A."/>
            <person name="Ohkuma M."/>
            <person name="Hongoh Y."/>
        </authorList>
    </citation>
    <scope>NUCLEOTIDE SEQUENCE [LARGE SCALE GENOMIC DNA]</scope>
    <source>
        <strain evidence="1">NkOx7-01</strain>
    </source>
</reference>
<evidence type="ECO:0008006" key="3">
    <source>
        <dbReference type="Google" id="ProtNLM"/>
    </source>
</evidence>
<dbReference type="Proteomes" id="UP000269352">
    <property type="component" value="Unassembled WGS sequence"/>
</dbReference>
<evidence type="ECO:0000313" key="2">
    <source>
        <dbReference type="Proteomes" id="UP000269352"/>
    </source>
</evidence>
<proteinExistence type="predicted"/>
<gene>
    <name evidence="1" type="ORF">NO1_1423</name>
</gene>
<sequence length="342" mass="39562">MFCKVLALSDRYAAENNLRFSYTFDLRPGHYHAVNFEKFVGLLKNRSIELCNYLQQPYLPLVRAQNFTFHLTRYQKNLEGSQLDLLPGLLSQSEIFADSSSNFYDFIRRNARQIYYISLHLGGVTEDYFFDAELTGAMRPKPEALFVAKNEAVDICLRNLARLRQNLPSGLQDKILLETLDYEFFGGKDNSAYRYLCEPETINFIREHAQTGLLIDIGHVLITVCNLLGARLEADIYAQAINYLDTVSANNYGLIKEVHFFPTGFDAGAGLMHHYDAPLFKGLSPEYFSWEYKLALRVLRHIIAEHNRVSAEKLILNFETPVENMWQDIFLFHNTLREMDRP</sequence>
<keyword evidence="2" id="KW-1185">Reference proteome</keyword>
<accession>A0A388TBP6</accession>